<name>A0ABM8V751_THEXY</name>
<dbReference type="InterPro" id="IPR035906">
    <property type="entry name" value="MetI-like_sf"/>
</dbReference>
<evidence type="ECO:0000259" key="11">
    <source>
        <dbReference type="PROSITE" id="PS50928"/>
    </source>
</evidence>
<keyword evidence="6 9" id="KW-0812">Transmembrane</keyword>
<keyword evidence="8 9" id="KW-0472">Membrane</keyword>
<gene>
    <name evidence="12" type="primary">txxe 2861</name>
    <name evidence="12" type="ORF">TXXE_15475</name>
</gene>
<dbReference type="SUPFAM" id="SSF161098">
    <property type="entry name" value="MetI-like"/>
    <property type="match status" value="1"/>
</dbReference>
<keyword evidence="4 10" id="KW-1003">Cell membrane</keyword>
<evidence type="ECO:0000256" key="7">
    <source>
        <dbReference type="ARBA" id="ARBA00022989"/>
    </source>
</evidence>
<feature type="transmembrane region" description="Helical" evidence="9">
    <location>
        <begin position="66"/>
        <end position="91"/>
    </location>
</feature>
<proteinExistence type="inferred from homology"/>
<reference evidence="12 13" key="1">
    <citation type="submission" date="2021-04" db="EMBL/GenBank/DDBJ databases">
        <authorList>
            <person name="Rakotoarivonina H."/>
        </authorList>
    </citation>
    <scope>NUCLEOTIDE SEQUENCE [LARGE SCALE GENOMIC DNA]</scope>
    <source>
        <strain evidence="12 13">XE</strain>
    </source>
</reference>
<dbReference type="NCBIfam" id="TIGR02141">
    <property type="entry name" value="modB_ABC"/>
    <property type="match status" value="1"/>
</dbReference>
<dbReference type="EMBL" id="CAJRAY010000080">
    <property type="protein sequence ID" value="CAG5091303.1"/>
    <property type="molecule type" value="Genomic_DNA"/>
</dbReference>
<evidence type="ECO:0000256" key="9">
    <source>
        <dbReference type="RuleBase" id="RU363032"/>
    </source>
</evidence>
<organism evidence="12 13">
    <name type="scientific">Thermobacillus xylanilyticus</name>
    <dbReference type="NCBI Taxonomy" id="76633"/>
    <lineage>
        <taxon>Bacteria</taxon>
        <taxon>Bacillati</taxon>
        <taxon>Bacillota</taxon>
        <taxon>Bacilli</taxon>
        <taxon>Bacillales</taxon>
        <taxon>Paenibacillaceae</taxon>
        <taxon>Thermobacillus</taxon>
    </lineage>
</organism>
<evidence type="ECO:0000256" key="5">
    <source>
        <dbReference type="ARBA" id="ARBA00022505"/>
    </source>
</evidence>
<feature type="domain" description="ABC transmembrane type-1" evidence="11">
    <location>
        <begin position="32"/>
        <end position="236"/>
    </location>
</feature>
<evidence type="ECO:0000256" key="1">
    <source>
        <dbReference type="ARBA" id="ARBA00004651"/>
    </source>
</evidence>
<comment type="similarity">
    <text evidence="2 10">Belongs to the binding-protein-dependent transport system permease family. CysTW subfamily.</text>
</comment>
<dbReference type="Pfam" id="PF00528">
    <property type="entry name" value="BPD_transp_1"/>
    <property type="match status" value="1"/>
</dbReference>
<evidence type="ECO:0000256" key="10">
    <source>
        <dbReference type="RuleBase" id="RU365097"/>
    </source>
</evidence>
<feature type="transmembrane region" description="Helical" evidence="9">
    <location>
        <begin position="111"/>
        <end position="129"/>
    </location>
</feature>
<evidence type="ECO:0000256" key="8">
    <source>
        <dbReference type="ARBA" id="ARBA00023136"/>
    </source>
</evidence>
<keyword evidence="3 9" id="KW-0813">Transport</keyword>
<keyword evidence="7 9" id="KW-1133">Transmembrane helix</keyword>
<dbReference type="Proteomes" id="UP000681526">
    <property type="component" value="Unassembled WGS sequence"/>
</dbReference>
<comment type="function">
    <text evidence="10">Part of the binding-protein-dependent transport system for molybdenum; probably responsible for the translocation of the substrate across the membrane.</text>
</comment>
<evidence type="ECO:0000313" key="12">
    <source>
        <dbReference type="EMBL" id="CAG5091303.1"/>
    </source>
</evidence>
<feature type="transmembrane region" description="Helical" evidence="9">
    <location>
        <begin position="32"/>
        <end position="54"/>
    </location>
</feature>
<dbReference type="CDD" id="cd06261">
    <property type="entry name" value="TM_PBP2"/>
    <property type="match status" value="1"/>
</dbReference>
<evidence type="ECO:0000313" key="13">
    <source>
        <dbReference type="Proteomes" id="UP000681526"/>
    </source>
</evidence>
<protein>
    <recommendedName>
        <fullName evidence="10">Molybdenum transport system permease</fullName>
    </recommendedName>
</protein>
<keyword evidence="5 10" id="KW-0500">Molybdenum</keyword>
<evidence type="ECO:0000256" key="4">
    <source>
        <dbReference type="ARBA" id="ARBA00022475"/>
    </source>
</evidence>
<evidence type="ECO:0000256" key="2">
    <source>
        <dbReference type="ARBA" id="ARBA00007069"/>
    </source>
</evidence>
<evidence type="ECO:0000256" key="6">
    <source>
        <dbReference type="ARBA" id="ARBA00022692"/>
    </source>
</evidence>
<dbReference type="InterPro" id="IPR000515">
    <property type="entry name" value="MetI-like"/>
</dbReference>
<feature type="transmembrane region" description="Helical" evidence="9">
    <location>
        <begin position="215"/>
        <end position="235"/>
    </location>
</feature>
<sequence>MKGDEACGYSKIAASVWKMDQTLDWNAFVSPIWLSVKVSFIASILVMILGIWAAHSIGGRRFIGKTLLETSLMLPLVLPPTVVGFLLLLLLGRRSWIGKLWEWWFDQPVIFTWYAAVVAAVVVSFPLVYQTLKAGFASVQKEYKEAARLDGASEWQVVCRITIPLAARSLATAYVLGFARALGEFGATLMVAGNIPGRTRTIPTAIYAAVETNQLQLAGLWSAVLICLAFVLLLATRTKS</sequence>
<evidence type="ECO:0000256" key="3">
    <source>
        <dbReference type="ARBA" id="ARBA00022448"/>
    </source>
</evidence>
<dbReference type="PANTHER" id="PTHR30183">
    <property type="entry name" value="MOLYBDENUM TRANSPORT SYSTEM PERMEASE PROTEIN MODB"/>
    <property type="match status" value="1"/>
</dbReference>
<feature type="transmembrane region" description="Helical" evidence="9">
    <location>
        <begin position="170"/>
        <end position="195"/>
    </location>
</feature>
<accession>A0ABM8V751</accession>
<dbReference type="Gene3D" id="1.10.3720.10">
    <property type="entry name" value="MetI-like"/>
    <property type="match status" value="1"/>
</dbReference>
<dbReference type="PANTHER" id="PTHR30183:SF3">
    <property type="entry name" value="MOLYBDENUM TRANSPORT SYSTEM PERMEASE PROTEIN MODB"/>
    <property type="match status" value="1"/>
</dbReference>
<dbReference type="PROSITE" id="PS50928">
    <property type="entry name" value="ABC_TM1"/>
    <property type="match status" value="1"/>
</dbReference>
<comment type="caution">
    <text evidence="12">The sequence shown here is derived from an EMBL/GenBank/DDBJ whole genome shotgun (WGS) entry which is preliminary data.</text>
</comment>
<keyword evidence="13" id="KW-1185">Reference proteome</keyword>
<dbReference type="InterPro" id="IPR011867">
    <property type="entry name" value="ModB_ABC"/>
</dbReference>
<comment type="subcellular location">
    <subcellularLocation>
        <location evidence="1 9">Cell membrane</location>
        <topology evidence="1 9">Multi-pass membrane protein</topology>
    </subcellularLocation>
</comment>